<reference evidence="2" key="1">
    <citation type="journal article" date="2013" name="Genetics">
        <title>The draft genome and transcriptome of Panagrellus redivivus are shaped by the harsh demands of a free-living lifestyle.</title>
        <authorList>
            <person name="Srinivasan J."/>
            <person name="Dillman A.R."/>
            <person name="Macchietto M.G."/>
            <person name="Heikkinen L."/>
            <person name="Lakso M."/>
            <person name="Fracchia K.M."/>
            <person name="Antoshechkin I."/>
            <person name="Mortazavi A."/>
            <person name="Wong G."/>
            <person name="Sternberg P.W."/>
        </authorList>
    </citation>
    <scope>NUCLEOTIDE SEQUENCE [LARGE SCALE GENOMIC DNA]</scope>
    <source>
        <strain evidence="2">MT8872</strain>
    </source>
</reference>
<keyword evidence="2" id="KW-1185">Reference proteome</keyword>
<organism evidence="2 3">
    <name type="scientific">Panagrellus redivivus</name>
    <name type="common">Microworm</name>
    <dbReference type="NCBI Taxonomy" id="6233"/>
    <lineage>
        <taxon>Eukaryota</taxon>
        <taxon>Metazoa</taxon>
        <taxon>Ecdysozoa</taxon>
        <taxon>Nematoda</taxon>
        <taxon>Chromadorea</taxon>
        <taxon>Rhabditida</taxon>
        <taxon>Tylenchina</taxon>
        <taxon>Panagrolaimomorpha</taxon>
        <taxon>Panagrolaimoidea</taxon>
        <taxon>Panagrolaimidae</taxon>
        <taxon>Panagrellus</taxon>
    </lineage>
</organism>
<dbReference type="WBParaSite" id="Pan_g12273.t1">
    <property type="protein sequence ID" value="Pan_g12273.t1"/>
    <property type="gene ID" value="Pan_g12273"/>
</dbReference>
<evidence type="ECO:0000313" key="2">
    <source>
        <dbReference type="Proteomes" id="UP000492821"/>
    </source>
</evidence>
<accession>A0A7E4USD7</accession>
<feature type="compositionally biased region" description="Low complexity" evidence="1">
    <location>
        <begin position="97"/>
        <end position="116"/>
    </location>
</feature>
<name>A0A7E4USD7_PANRE</name>
<reference evidence="3" key="2">
    <citation type="submission" date="2020-10" db="UniProtKB">
        <authorList>
            <consortium name="WormBaseParasite"/>
        </authorList>
    </citation>
    <scope>IDENTIFICATION</scope>
</reference>
<dbReference type="Proteomes" id="UP000492821">
    <property type="component" value="Unassembled WGS sequence"/>
</dbReference>
<evidence type="ECO:0000256" key="1">
    <source>
        <dbReference type="SAM" id="MobiDB-lite"/>
    </source>
</evidence>
<feature type="compositionally biased region" description="Polar residues" evidence="1">
    <location>
        <begin position="257"/>
        <end position="270"/>
    </location>
</feature>
<proteinExistence type="predicted"/>
<protein>
    <submittedName>
        <fullName evidence="3">Uncharacterized protein</fullName>
    </submittedName>
</protein>
<feature type="region of interest" description="Disordered" evidence="1">
    <location>
        <begin position="67"/>
        <end position="126"/>
    </location>
</feature>
<evidence type="ECO:0000313" key="3">
    <source>
        <dbReference type="WBParaSite" id="Pan_g12273.t1"/>
    </source>
</evidence>
<feature type="region of interest" description="Disordered" evidence="1">
    <location>
        <begin position="245"/>
        <end position="280"/>
    </location>
</feature>
<sequence>MNPDVTTVPPFSSHRFCDRTELSEVLGIQLVSPSDNESSDVEDVEVFNVDDYVFDDAKAKAEFRASMTPVPSGMSTPIGSALSHAKTDTPTTSANDSGSSGPSTSGTGKKPTTTPPADDQSAPDIDSPFSAIVEKTGWPQPALLRLLHLVTVHDLCVEPGAEDLFYSFLANKVRWIYSDEPIISLAYVHEDDVDKVVRSIQVDEEPFYVRPNYDFKPTADMVREAVQLFFDTKYIKSHSEPIDNSLGNFQFRKPRNQKPTQQASGSSQLTRSRRTGRANPLVEAIVEEKKNYKRNSLA</sequence>
<dbReference type="AlphaFoldDB" id="A0A7E4USD7"/>